<comment type="caution">
    <text evidence="9">The sequence shown here is derived from an EMBL/GenBank/DDBJ whole genome shotgun (WGS) entry which is preliminary data.</text>
</comment>
<dbReference type="RefSeq" id="WP_262581745.1">
    <property type="nucleotide sequence ID" value="NZ_JAOQJV010000010.1"/>
</dbReference>
<feature type="domain" description="Aminopeptidase P N-terminal" evidence="8">
    <location>
        <begin position="1"/>
        <end position="138"/>
    </location>
</feature>
<protein>
    <recommendedName>
        <fullName evidence="4">Xaa-Pro aminopeptidase</fullName>
        <ecNumber evidence="4">3.4.11.9</ecNumber>
    </recommendedName>
</protein>
<comment type="similarity">
    <text evidence="3">Belongs to the peptidase M24B family.</text>
</comment>
<comment type="cofactor">
    <cofactor evidence="2">
        <name>Mn(2+)</name>
        <dbReference type="ChEBI" id="CHEBI:29035"/>
    </cofactor>
</comment>
<dbReference type="GO" id="GO:0004177">
    <property type="term" value="F:aminopeptidase activity"/>
    <property type="evidence" value="ECO:0007669"/>
    <property type="project" value="UniProtKB-KW"/>
</dbReference>
<evidence type="ECO:0000256" key="4">
    <source>
        <dbReference type="ARBA" id="ARBA00012574"/>
    </source>
</evidence>
<dbReference type="PANTHER" id="PTHR43226">
    <property type="entry name" value="XAA-PRO AMINOPEPTIDASE 3"/>
    <property type="match status" value="1"/>
</dbReference>
<gene>
    <name evidence="9" type="ORF">OCV65_08845</name>
</gene>
<dbReference type="InterPro" id="IPR036005">
    <property type="entry name" value="Creatinase/aminopeptidase-like"/>
</dbReference>
<evidence type="ECO:0000313" key="10">
    <source>
        <dbReference type="Proteomes" id="UP001207605"/>
    </source>
</evidence>
<evidence type="ECO:0000256" key="2">
    <source>
        <dbReference type="ARBA" id="ARBA00001936"/>
    </source>
</evidence>
<dbReference type="SUPFAM" id="SSF53092">
    <property type="entry name" value="Creatinase/prolidase N-terminal domain"/>
    <property type="match status" value="1"/>
</dbReference>
<reference evidence="9 10" key="1">
    <citation type="journal article" date="2021" name="ISME Commun">
        <title>Automated analysis of genomic sequences facilitates high-throughput and comprehensive description of bacteria.</title>
        <authorList>
            <person name="Hitch T.C.A."/>
        </authorList>
    </citation>
    <scope>NUCLEOTIDE SEQUENCE [LARGE SCALE GENOMIC DNA]</scope>
    <source>
        <strain evidence="9 10">Sanger_02</strain>
    </source>
</reference>
<dbReference type="Pfam" id="PF00557">
    <property type="entry name" value="Peptidase_M24"/>
    <property type="match status" value="1"/>
</dbReference>
<organism evidence="9 10">
    <name type="scientific">Dorea ammoniilytica</name>
    <dbReference type="NCBI Taxonomy" id="2981788"/>
    <lineage>
        <taxon>Bacteria</taxon>
        <taxon>Bacillati</taxon>
        <taxon>Bacillota</taxon>
        <taxon>Clostridia</taxon>
        <taxon>Lachnospirales</taxon>
        <taxon>Lachnospiraceae</taxon>
        <taxon>Dorea</taxon>
    </lineage>
</organism>
<dbReference type="InterPro" id="IPR029149">
    <property type="entry name" value="Creatin/AminoP/Spt16_N"/>
</dbReference>
<dbReference type="EMBL" id="JAOQJV010000010">
    <property type="protein sequence ID" value="MCU6700335.1"/>
    <property type="molecule type" value="Genomic_DNA"/>
</dbReference>
<dbReference type="PANTHER" id="PTHR43226:SF4">
    <property type="entry name" value="XAA-PRO AMINOPEPTIDASE 3"/>
    <property type="match status" value="1"/>
</dbReference>
<dbReference type="InterPro" id="IPR007865">
    <property type="entry name" value="Aminopep_P_N"/>
</dbReference>
<keyword evidence="9" id="KW-0031">Aminopeptidase</keyword>
<dbReference type="EC" id="3.4.11.9" evidence="4"/>
<evidence type="ECO:0000313" key="9">
    <source>
        <dbReference type="EMBL" id="MCU6700335.1"/>
    </source>
</evidence>
<dbReference type="Proteomes" id="UP001207605">
    <property type="component" value="Unassembled WGS sequence"/>
</dbReference>
<dbReference type="SMART" id="SM01011">
    <property type="entry name" value="AMP_N"/>
    <property type="match status" value="1"/>
</dbReference>
<evidence type="ECO:0000256" key="7">
    <source>
        <dbReference type="ARBA" id="ARBA00023211"/>
    </source>
</evidence>
<keyword evidence="9" id="KW-0645">Protease</keyword>
<dbReference type="Gene3D" id="3.40.350.10">
    <property type="entry name" value="Creatinase/prolidase N-terminal domain"/>
    <property type="match status" value="1"/>
</dbReference>
<evidence type="ECO:0000256" key="6">
    <source>
        <dbReference type="ARBA" id="ARBA00022801"/>
    </source>
</evidence>
<evidence type="ECO:0000256" key="1">
    <source>
        <dbReference type="ARBA" id="ARBA00001424"/>
    </source>
</evidence>
<evidence type="ECO:0000256" key="5">
    <source>
        <dbReference type="ARBA" id="ARBA00022723"/>
    </source>
</evidence>
<name>A0ABT2S6X0_9FIRM</name>
<keyword evidence="10" id="KW-1185">Reference proteome</keyword>
<comment type="catalytic activity">
    <reaction evidence="1">
        <text>Release of any N-terminal amino acid, including proline, that is linked to proline, even from a dipeptide or tripeptide.</text>
        <dbReference type="EC" id="3.4.11.9"/>
    </reaction>
</comment>
<dbReference type="InterPro" id="IPR000994">
    <property type="entry name" value="Pept_M24"/>
</dbReference>
<keyword evidence="6" id="KW-0378">Hydrolase</keyword>
<keyword evidence="7" id="KW-0464">Manganese</keyword>
<evidence type="ECO:0000256" key="3">
    <source>
        <dbReference type="ARBA" id="ARBA00008766"/>
    </source>
</evidence>
<evidence type="ECO:0000259" key="8">
    <source>
        <dbReference type="SMART" id="SM01011"/>
    </source>
</evidence>
<dbReference type="InterPro" id="IPR052433">
    <property type="entry name" value="X-Pro_dipept-like"/>
</dbReference>
<dbReference type="Gene3D" id="3.90.230.10">
    <property type="entry name" value="Creatinase/methionine aminopeptidase superfamily"/>
    <property type="match status" value="1"/>
</dbReference>
<dbReference type="SUPFAM" id="SSF55920">
    <property type="entry name" value="Creatinase/aminopeptidase"/>
    <property type="match status" value="1"/>
</dbReference>
<accession>A0ABT2S6X0</accession>
<proteinExistence type="inferred from homology"/>
<sequence length="413" mass="46737">MKAEFHKGNRERLYAKLPSGSLLVMFSGEEITKTNDEYYPFFADRSFVYLTGLECKEAVLLAAKDAEGSVEERIYILPPDAFAERWTGVRVKPYEATEISGAEDIRSNEKFETDFRALANSGNYGHLYLDLFRINAKDIDRPAQRFLNYVQQQVPFFTIGNANALVRELRLIKQPCEIEALRQAEKITKAGIVAMMEASKPGMYEYQYKAEFDRALGQFGPKGPGFPSIISAGKNNFCIHYYSYQGQAQDGDMVLNDVGAQWDNLITDVSRGWPCNGKYSEKQKLLFNCALETSNHMFSIVKPGMEMKEVDAEIRRYNCEQLKQAGVLKSYDEIGTYMWHGGAHHIGYDVHDVVKTPETIAPGMAFCIDVGIYHEEWGIGFRLEDNCLVTENGCENLSGDIPRTIEDIEAVMN</sequence>
<keyword evidence="5" id="KW-0479">Metal-binding</keyword>
<dbReference type="Pfam" id="PF05195">
    <property type="entry name" value="AMP_N"/>
    <property type="match status" value="1"/>
</dbReference>